<evidence type="ECO:0000256" key="1">
    <source>
        <dbReference type="SAM" id="Phobius"/>
    </source>
</evidence>
<accession>A0ABU0A191</accession>
<dbReference type="Pfam" id="PF17328">
    <property type="entry name" value="DUF5366"/>
    <property type="match status" value="1"/>
</dbReference>
<sequence>MKNAYLTSHFPFISIVLFSLSFSIFTSRVLINYLENIGLYMGMTEFFSEQGILLTLLFLLWLFFFMLFSALKLIADTINELSLLFFSKDVEGSELQSLRGGTWIFLWGGLLSLGVSFQLSLLVLSFLVTCFVYFIFFVYQVSPSLSYIAVAGMVFFHLFFWFTFLLAVAYALLRLYNSVIASLPV</sequence>
<keyword evidence="1" id="KW-1133">Transmembrane helix</keyword>
<keyword evidence="1" id="KW-0812">Transmembrane</keyword>
<protein>
    <recommendedName>
        <fullName evidence="4">YufK family protein</fullName>
    </recommendedName>
</protein>
<organism evidence="2 3">
    <name type="scientific">Evansella vedderi</name>
    <dbReference type="NCBI Taxonomy" id="38282"/>
    <lineage>
        <taxon>Bacteria</taxon>
        <taxon>Bacillati</taxon>
        <taxon>Bacillota</taxon>
        <taxon>Bacilli</taxon>
        <taxon>Bacillales</taxon>
        <taxon>Bacillaceae</taxon>
        <taxon>Evansella</taxon>
    </lineage>
</organism>
<feature type="transmembrane region" description="Helical" evidence="1">
    <location>
        <begin position="121"/>
        <end position="141"/>
    </location>
</feature>
<evidence type="ECO:0008006" key="4">
    <source>
        <dbReference type="Google" id="ProtNLM"/>
    </source>
</evidence>
<evidence type="ECO:0000313" key="2">
    <source>
        <dbReference type="EMBL" id="MDQ0257015.1"/>
    </source>
</evidence>
<keyword evidence="3" id="KW-1185">Reference proteome</keyword>
<feature type="transmembrane region" description="Helical" evidence="1">
    <location>
        <begin position="95"/>
        <end position="114"/>
    </location>
</feature>
<keyword evidence="1" id="KW-0472">Membrane</keyword>
<dbReference type="EMBL" id="JAUSUG010000022">
    <property type="protein sequence ID" value="MDQ0257015.1"/>
    <property type="molecule type" value="Genomic_DNA"/>
</dbReference>
<feature type="transmembrane region" description="Helical" evidence="1">
    <location>
        <begin position="12"/>
        <end position="31"/>
    </location>
</feature>
<gene>
    <name evidence="2" type="ORF">J2S74_004460</name>
</gene>
<reference evidence="2 3" key="1">
    <citation type="submission" date="2023-07" db="EMBL/GenBank/DDBJ databases">
        <title>Genomic Encyclopedia of Type Strains, Phase IV (KMG-IV): sequencing the most valuable type-strain genomes for metagenomic binning, comparative biology and taxonomic classification.</title>
        <authorList>
            <person name="Goeker M."/>
        </authorList>
    </citation>
    <scope>NUCLEOTIDE SEQUENCE [LARGE SCALE GENOMIC DNA]</scope>
    <source>
        <strain evidence="2 3">DSM 9768</strain>
    </source>
</reference>
<feature type="transmembrane region" description="Helical" evidence="1">
    <location>
        <begin position="147"/>
        <end position="173"/>
    </location>
</feature>
<proteinExistence type="predicted"/>
<dbReference type="Proteomes" id="UP001230005">
    <property type="component" value="Unassembled WGS sequence"/>
</dbReference>
<name>A0ABU0A191_9BACI</name>
<dbReference type="InterPro" id="IPR035289">
    <property type="entry name" value="DUF5366"/>
</dbReference>
<comment type="caution">
    <text evidence="2">The sequence shown here is derived from an EMBL/GenBank/DDBJ whole genome shotgun (WGS) entry which is preliminary data.</text>
</comment>
<feature type="transmembrane region" description="Helical" evidence="1">
    <location>
        <begin position="52"/>
        <end position="75"/>
    </location>
</feature>
<dbReference type="RefSeq" id="WP_307330069.1">
    <property type="nucleotide sequence ID" value="NZ_JAUSUG010000022.1"/>
</dbReference>
<evidence type="ECO:0000313" key="3">
    <source>
        <dbReference type="Proteomes" id="UP001230005"/>
    </source>
</evidence>